<feature type="chain" id="PRO_5046966053" evidence="2">
    <location>
        <begin position="31"/>
        <end position="377"/>
    </location>
</feature>
<feature type="signal peptide" evidence="2">
    <location>
        <begin position="1"/>
        <end position="30"/>
    </location>
</feature>
<reference evidence="4" key="1">
    <citation type="journal article" date="2019" name="Int. J. Syst. Evol. Microbiol.">
        <title>The Global Catalogue of Microorganisms (GCM) 10K type strain sequencing project: providing services to taxonomists for standard genome sequencing and annotation.</title>
        <authorList>
            <consortium name="The Broad Institute Genomics Platform"/>
            <consortium name="The Broad Institute Genome Sequencing Center for Infectious Disease"/>
            <person name="Wu L."/>
            <person name="Ma J."/>
        </authorList>
    </citation>
    <scope>NUCLEOTIDE SEQUENCE [LARGE SCALE GENOMIC DNA]</scope>
    <source>
        <strain evidence="4">JCM 18204</strain>
    </source>
</reference>
<accession>A0ABP9BB21</accession>
<feature type="region of interest" description="Disordered" evidence="1">
    <location>
        <begin position="354"/>
        <end position="377"/>
    </location>
</feature>
<dbReference type="Pfam" id="PF09839">
    <property type="entry name" value="DUF2066"/>
    <property type="match status" value="1"/>
</dbReference>
<keyword evidence="4" id="KW-1185">Reference proteome</keyword>
<keyword evidence="2" id="KW-0732">Signal</keyword>
<dbReference type="InterPro" id="IPR018642">
    <property type="entry name" value="DUF2066"/>
</dbReference>
<sequence length="377" mass="39897">MRWSGGLRRAFGLCAGLGLAFALAMPVAHAQRVEGDRAAASGIYEAEVPVNSQTDTERNNGFARGLAQVMAKISGDRTATGRPGVGQELRRAKDYVAGYDYRQDQGVSATGAPTFKTMLVVRFDQAKVDSVIGALGLPIWPQPRPKPVLWLAIDDGKGPRLVGVGQSNAARAVLDRAIERGYRLGLPAGNAAEQAAVGAIWRSDTGAVARASARYSPPMQLIGKLYRKGTGWKADWIFVDAGRVLSKWSTEHSDARAAMAGGADGGADALIRRYARRGGGAGAPGNYRVLITGIDSADDYIRLMTHLQEISVVRKVRPVHAGPDGLLLELELISGLPGFRKMIDGRGVLVGSAAAASDGTTPPAESETPLVPTFDMR</sequence>
<proteinExistence type="predicted"/>
<dbReference type="Proteomes" id="UP001499959">
    <property type="component" value="Unassembled WGS sequence"/>
</dbReference>
<dbReference type="RefSeq" id="WP_425562659.1">
    <property type="nucleotide sequence ID" value="NZ_BAABJE010000007.1"/>
</dbReference>
<evidence type="ECO:0000256" key="2">
    <source>
        <dbReference type="SAM" id="SignalP"/>
    </source>
</evidence>
<evidence type="ECO:0000256" key="1">
    <source>
        <dbReference type="SAM" id="MobiDB-lite"/>
    </source>
</evidence>
<evidence type="ECO:0000313" key="4">
    <source>
        <dbReference type="Proteomes" id="UP001499959"/>
    </source>
</evidence>
<protein>
    <submittedName>
        <fullName evidence="3">DUF2066 domain-containing protein</fullName>
    </submittedName>
</protein>
<organism evidence="3 4">
    <name type="scientific">Lysobacter hankyongensis</name>
    <dbReference type="NCBI Taxonomy" id="1176535"/>
    <lineage>
        <taxon>Bacteria</taxon>
        <taxon>Pseudomonadati</taxon>
        <taxon>Pseudomonadota</taxon>
        <taxon>Gammaproteobacteria</taxon>
        <taxon>Lysobacterales</taxon>
        <taxon>Lysobacteraceae</taxon>
        <taxon>Lysobacter</taxon>
    </lineage>
</organism>
<evidence type="ECO:0000313" key="3">
    <source>
        <dbReference type="EMBL" id="GAA4792164.1"/>
    </source>
</evidence>
<comment type="caution">
    <text evidence="3">The sequence shown here is derived from an EMBL/GenBank/DDBJ whole genome shotgun (WGS) entry which is preliminary data.</text>
</comment>
<dbReference type="EMBL" id="BAABJE010000007">
    <property type="protein sequence ID" value="GAA4792164.1"/>
    <property type="molecule type" value="Genomic_DNA"/>
</dbReference>
<gene>
    <name evidence="3" type="ORF">GCM10023307_16890</name>
</gene>
<name>A0ABP9BB21_9GAMM</name>